<name>A0A8U0A863_9EURY</name>
<dbReference type="EMBL" id="CP096021">
    <property type="protein sequence ID" value="UPM44688.1"/>
    <property type="molecule type" value="Genomic_DNA"/>
</dbReference>
<reference evidence="1" key="1">
    <citation type="submission" date="2022-04" db="EMBL/GenBank/DDBJ databases">
        <title>Halocatena sp. nov., isolated from a salt lake.</title>
        <authorList>
            <person name="Cui H.-L."/>
        </authorList>
    </citation>
    <scope>NUCLEOTIDE SEQUENCE</scope>
    <source>
        <strain evidence="1">AD-1</strain>
        <plasmid evidence="1">unnamed2</plasmid>
    </source>
</reference>
<organism evidence="1 2">
    <name type="scientific">Halocatena salina</name>
    <dbReference type="NCBI Taxonomy" id="2934340"/>
    <lineage>
        <taxon>Archaea</taxon>
        <taxon>Methanobacteriati</taxon>
        <taxon>Methanobacteriota</taxon>
        <taxon>Stenosarchaea group</taxon>
        <taxon>Halobacteria</taxon>
        <taxon>Halobacteriales</taxon>
        <taxon>Natronomonadaceae</taxon>
        <taxon>Halocatena</taxon>
    </lineage>
</organism>
<geneLocation type="plasmid" evidence="1 2">
    <name>unnamed2</name>
</geneLocation>
<dbReference type="KEGG" id="haad:MW046_16785"/>
<proteinExistence type="predicted"/>
<dbReference type="GeneID" id="71929738"/>
<dbReference type="Proteomes" id="UP000831768">
    <property type="component" value="Plasmid unnamed2"/>
</dbReference>
<dbReference type="RefSeq" id="WP_247995342.1">
    <property type="nucleotide sequence ID" value="NZ_CP096021.1"/>
</dbReference>
<accession>A0A8U0A863</accession>
<keyword evidence="1" id="KW-0614">Plasmid</keyword>
<keyword evidence="2" id="KW-1185">Reference proteome</keyword>
<sequence length="168" mass="17497">MEEFDSYIVLSATVVFLVLGVFVGPATAISAPELPDGVSVETENGTTLTVNRGVVGGFVTVKCSESETSERYCDKGGSISIGPASVSYDGFNSYEPTEPTGGFGDRFVVMLDGQKIATVQVSSTDSEVGTLVGLLGSAGFGLFGETESTKNSTQEYSIVPSAQPELLR</sequence>
<gene>
    <name evidence="1" type="ORF">MW046_16785</name>
</gene>
<evidence type="ECO:0000313" key="2">
    <source>
        <dbReference type="Proteomes" id="UP000831768"/>
    </source>
</evidence>
<dbReference type="AlphaFoldDB" id="A0A8U0A863"/>
<evidence type="ECO:0000313" key="1">
    <source>
        <dbReference type="EMBL" id="UPM44688.1"/>
    </source>
</evidence>
<protein>
    <submittedName>
        <fullName evidence="1">Uncharacterized protein</fullName>
    </submittedName>
</protein>